<dbReference type="EMBL" id="SDWS01000015">
    <property type="protein sequence ID" value="RYB88432.1"/>
    <property type="molecule type" value="Genomic_DNA"/>
</dbReference>
<evidence type="ECO:0000313" key="2">
    <source>
        <dbReference type="EMBL" id="RYB88432.1"/>
    </source>
</evidence>
<gene>
    <name evidence="2" type="ORF">EUA06_21450</name>
</gene>
<evidence type="ECO:0000313" key="3">
    <source>
        <dbReference type="Proteomes" id="UP000291838"/>
    </source>
</evidence>
<protein>
    <submittedName>
        <fullName evidence="2">Uncharacterized protein</fullName>
    </submittedName>
</protein>
<accession>A0A4V1RJD8</accession>
<organism evidence="2 3">
    <name type="scientific">Nocardioides glacieisoli</name>
    <dbReference type="NCBI Taxonomy" id="1168730"/>
    <lineage>
        <taxon>Bacteria</taxon>
        <taxon>Bacillati</taxon>
        <taxon>Actinomycetota</taxon>
        <taxon>Actinomycetes</taxon>
        <taxon>Propionibacteriales</taxon>
        <taxon>Nocardioidaceae</taxon>
        <taxon>Nocardioides</taxon>
    </lineage>
</organism>
<name>A0A4V1RJD8_9ACTN</name>
<dbReference type="OrthoDB" id="3777979at2"/>
<proteinExistence type="predicted"/>
<feature type="transmembrane region" description="Helical" evidence="1">
    <location>
        <begin position="38"/>
        <end position="61"/>
    </location>
</feature>
<keyword evidence="1" id="KW-1133">Transmembrane helix</keyword>
<sequence>MTGLLKDVMHDRADSLDAPDLDVAAMLRDGDRQVRRRLTGVVGAVAASLVVVAGIAVPTVLSDDSRGPDVATPVVSYELAYALGGTIHDGSRTVETDLAINALVQAPSGYVVADRQGRVHTVVDGESQQVGRLADPDRGRLVSDDDVVAWVDAAEAGALSVLDLATGDRVDVPIEDLPGDPVSPNPGSVGGAGADIVAVDGRTVYVPAARGVLAWDALDGGDPVLLPAADGVGAEVLQVEDGEILQVATSFEPQEVDGSTTMVQVEELRSGPDLLDTRALPGTGGALSPDGQRAVLHTRVSPPDGVSYYTTVVGEVGADAWTPVAPQPYDSVLGYQWLDADTFAATASISTETSARQDLLTCEADTATCTVALRGGGADSPVVATGRVAG</sequence>
<dbReference type="Proteomes" id="UP000291838">
    <property type="component" value="Unassembled WGS sequence"/>
</dbReference>
<evidence type="ECO:0000256" key="1">
    <source>
        <dbReference type="SAM" id="Phobius"/>
    </source>
</evidence>
<comment type="caution">
    <text evidence="2">The sequence shown here is derived from an EMBL/GenBank/DDBJ whole genome shotgun (WGS) entry which is preliminary data.</text>
</comment>
<dbReference type="AlphaFoldDB" id="A0A4V1RJD8"/>
<keyword evidence="1" id="KW-0812">Transmembrane</keyword>
<keyword evidence="3" id="KW-1185">Reference proteome</keyword>
<reference evidence="2 3" key="1">
    <citation type="submission" date="2019-01" db="EMBL/GenBank/DDBJ databases">
        <title>Novel species of Nocardioides.</title>
        <authorList>
            <person name="Liu Q."/>
            <person name="Xin Y.-H."/>
        </authorList>
    </citation>
    <scope>NUCLEOTIDE SEQUENCE [LARGE SCALE GENOMIC DNA]</scope>
    <source>
        <strain evidence="2 3">HLT3-15</strain>
    </source>
</reference>
<keyword evidence="1" id="KW-0472">Membrane</keyword>
<dbReference type="RefSeq" id="WP_129479603.1">
    <property type="nucleotide sequence ID" value="NZ_SDWS01000015.1"/>
</dbReference>